<feature type="transmembrane region" description="Helical" evidence="2">
    <location>
        <begin position="373"/>
        <end position="395"/>
    </location>
</feature>
<feature type="transmembrane region" description="Helical" evidence="2">
    <location>
        <begin position="331"/>
        <end position="352"/>
    </location>
</feature>
<sequence>MDAFSAASLSLALCAALIYVVLRFMAADPASRANTTGVSRHALWTAVIAFFASGTSGLSNLWATAEGNPANATGFEHLAVHAAAPGFWLGAVYLIGQYTWPRHLQPVRTASLEVRSAKKVVPRYLAGVLLLVTLLSSIAIAAAWNDAGAPSRTGYDAGAWSSVEGPESGGLDDSGQPFLQGFAGETDQFGNPVDADGNILSADQIDQLRADGEMISLPGIDGTGPGSVVGPYLAGGLGLVLASVAGITILVIRRPPLQTLDAEENNILRRVWINRLLRTAVIVVSGFGAMSLQYLAQGMDARAAWGLSTDSRGTGEGRAESLAGWLVNANGIWMIVAVIAMAAWAPPQLSFLDPAVGPGTAWHSLAYSNARDLLFLAQGISVALVIVMVILPSGLSTRGSSSWEIVNENGEEVHKLISSTGPGRLEELASLAGALALLALGYFLIQALAAHGVSRRLGTGARPAVVRSSLLPAWFIATIGCGTAAGLASIVVFAMEAPPEIAPAAWWFLGAMILAGLLAWALHRIACTRGALAGASRGEDRRIRILVAHRGARVFGGVGLLVASSLANLDYWASSSLSYSDHVAADVGPSASQVVTLVLGLVLCFIPASTAMRGSRTDSPTQRASTSGRSH</sequence>
<feature type="compositionally biased region" description="Polar residues" evidence="1">
    <location>
        <begin position="617"/>
        <end position="631"/>
    </location>
</feature>
<dbReference type="Proteomes" id="UP001501257">
    <property type="component" value="Unassembled WGS sequence"/>
</dbReference>
<gene>
    <name evidence="3" type="ORF">GCM10025778_24130</name>
</gene>
<feature type="transmembrane region" description="Helical" evidence="2">
    <location>
        <begin position="428"/>
        <end position="449"/>
    </location>
</feature>
<evidence type="ECO:0000256" key="1">
    <source>
        <dbReference type="SAM" id="MobiDB-lite"/>
    </source>
</evidence>
<keyword evidence="4" id="KW-1185">Reference proteome</keyword>
<keyword evidence="2" id="KW-0812">Transmembrane</keyword>
<feature type="transmembrane region" description="Helical" evidence="2">
    <location>
        <begin position="78"/>
        <end position="100"/>
    </location>
</feature>
<name>A0ABP9TNX3_9MICC</name>
<protein>
    <submittedName>
        <fullName evidence="3">Uncharacterized protein</fullName>
    </submittedName>
</protein>
<keyword evidence="2" id="KW-0472">Membrane</keyword>
<feature type="transmembrane region" description="Helical" evidence="2">
    <location>
        <begin position="232"/>
        <end position="252"/>
    </location>
</feature>
<accession>A0ABP9TNX3</accession>
<keyword evidence="2" id="KW-1133">Transmembrane helix</keyword>
<evidence type="ECO:0000313" key="3">
    <source>
        <dbReference type="EMBL" id="GAA5227880.1"/>
    </source>
</evidence>
<feature type="transmembrane region" description="Helical" evidence="2">
    <location>
        <begin position="470"/>
        <end position="495"/>
    </location>
</feature>
<feature type="transmembrane region" description="Helical" evidence="2">
    <location>
        <begin position="121"/>
        <end position="144"/>
    </location>
</feature>
<feature type="transmembrane region" description="Helical" evidence="2">
    <location>
        <begin position="6"/>
        <end position="26"/>
    </location>
</feature>
<organism evidence="3 4">
    <name type="scientific">Paeniglutamicibacter antarcticus</name>
    <dbReference type="NCBI Taxonomy" id="494023"/>
    <lineage>
        <taxon>Bacteria</taxon>
        <taxon>Bacillati</taxon>
        <taxon>Actinomycetota</taxon>
        <taxon>Actinomycetes</taxon>
        <taxon>Micrococcales</taxon>
        <taxon>Micrococcaceae</taxon>
        <taxon>Paeniglutamicibacter</taxon>
    </lineage>
</organism>
<feature type="transmembrane region" description="Helical" evidence="2">
    <location>
        <begin position="276"/>
        <end position="296"/>
    </location>
</feature>
<feature type="transmembrane region" description="Helical" evidence="2">
    <location>
        <begin position="587"/>
        <end position="606"/>
    </location>
</feature>
<dbReference type="RefSeq" id="WP_210100092.1">
    <property type="nucleotide sequence ID" value="NZ_BAABLK010000034.1"/>
</dbReference>
<evidence type="ECO:0000313" key="4">
    <source>
        <dbReference type="Proteomes" id="UP001501257"/>
    </source>
</evidence>
<feature type="transmembrane region" description="Helical" evidence="2">
    <location>
        <begin position="543"/>
        <end position="567"/>
    </location>
</feature>
<feature type="transmembrane region" description="Helical" evidence="2">
    <location>
        <begin position="38"/>
        <end position="58"/>
    </location>
</feature>
<comment type="caution">
    <text evidence="3">The sequence shown here is derived from an EMBL/GenBank/DDBJ whole genome shotgun (WGS) entry which is preliminary data.</text>
</comment>
<proteinExistence type="predicted"/>
<evidence type="ECO:0000256" key="2">
    <source>
        <dbReference type="SAM" id="Phobius"/>
    </source>
</evidence>
<reference evidence="4" key="1">
    <citation type="journal article" date="2019" name="Int. J. Syst. Evol. Microbiol.">
        <title>The Global Catalogue of Microorganisms (GCM) 10K type strain sequencing project: providing services to taxonomists for standard genome sequencing and annotation.</title>
        <authorList>
            <consortium name="The Broad Institute Genomics Platform"/>
            <consortium name="The Broad Institute Genome Sequencing Center for Infectious Disease"/>
            <person name="Wu L."/>
            <person name="Ma J."/>
        </authorList>
    </citation>
    <scope>NUCLEOTIDE SEQUENCE [LARGE SCALE GENOMIC DNA]</scope>
    <source>
        <strain evidence="4">JCM 18952</strain>
    </source>
</reference>
<feature type="transmembrane region" description="Helical" evidence="2">
    <location>
        <begin position="501"/>
        <end position="522"/>
    </location>
</feature>
<feature type="region of interest" description="Disordered" evidence="1">
    <location>
        <begin position="612"/>
        <end position="631"/>
    </location>
</feature>
<dbReference type="EMBL" id="BAABLK010000034">
    <property type="protein sequence ID" value="GAA5227880.1"/>
    <property type="molecule type" value="Genomic_DNA"/>
</dbReference>